<sequence>MRSLIAAASLAGIALPAIVTAQTPPPTPRPMADGVLTREGALARADRRFDALDTDRDGTISAAERAAMPQRPRGTVDGTTPMPGRSMGDRMLERADVDKNGVVTREEFRAVAARAFDRQDANHDGRVDAAERKQWRDQRMAHRGGQPAE</sequence>
<keyword evidence="5" id="KW-1185">Reference proteome</keyword>
<keyword evidence="2" id="KW-0732">Signal</keyword>
<name>A0ABR5YF50_9SPHN</name>
<evidence type="ECO:0000256" key="2">
    <source>
        <dbReference type="SAM" id="SignalP"/>
    </source>
</evidence>
<dbReference type="Pfam" id="PF13499">
    <property type="entry name" value="EF-hand_7"/>
    <property type="match status" value="1"/>
</dbReference>
<dbReference type="PROSITE" id="PS00018">
    <property type="entry name" value="EF_HAND_1"/>
    <property type="match status" value="1"/>
</dbReference>
<feature type="chain" id="PRO_5045517731" description="EF-hand domain-containing protein" evidence="2">
    <location>
        <begin position="22"/>
        <end position="149"/>
    </location>
</feature>
<feature type="compositionally biased region" description="Basic and acidic residues" evidence="1">
    <location>
        <begin position="117"/>
        <end position="140"/>
    </location>
</feature>
<dbReference type="RefSeq" id="WP_066689607.1">
    <property type="nucleotide sequence ID" value="NZ_CP117025.1"/>
</dbReference>
<dbReference type="InterPro" id="IPR002048">
    <property type="entry name" value="EF_hand_dom"/>
</dbReference>
<dbReference type="Gene3D" id="1.10.238.10">
    <property type="entry name" value="EF-hand"/>
    <property type="match status" value="1"/>
</dbReference>
<dbReference type="CDD" id="cd00051">
    <property type="entry name" value="EFh"/>
    <property type="match status" value="1"/>
</dbReference>
<evidence type="ECO:0000259" key="3">
    <source>
        <dbReference type="PROSITE" id="PS50222"/>
    </source>
</evidence>
<comment type="caution">
    <text evidence="4">The sequence shown here is derived from an EMBL/GenBank/DDBJ whole genome shotgun (WGS) entry which is preliminary data.</text>
</comment>
<accession>A0ABR5YF50</accession>
<dbReference type="EMBL" id="LQQO01000011">
    <property type="protein sequence ID" value="KZE15786.1"/>
    <property type="molecule type" value="Genomic_DNA"/>
</dbReference>
<dbReference type="InterPro" id="IPR011992">
    <property type="entry name" value="EF-hand-dom_pair"/>
</dbReference>
<dbReference type="Pfam" id="PF13202">
    <property type="entry name" value="EF-hand_5"/>
    <property type="match status" value="1"/>
</dbReference>
<protein>
    <recommendedName>
        <fullName evidence="3">EF-hand domain-containing protein</fullName>
    </recommendedName>
</protein>
<proteinExistence type="predicted"/>
<dbReference type="InterPro" id="IPR018247">
    <property type="entry name" value="EF_Hand_1_Ca_BS"/>
</dbReference>
<evidence type="ECO:0000313" key="4">
    <source>
        <dbReference type="EMBL" id="KZE15786.1"/>
    </source>
</evidence>
<feature type="region of interest" description="Disordered" evidence="1">
    <location>
        <begin position="117"/>
        <end position="149"/>
    </location>
</feature>
<feature type="domain" description="EF-hand" evidence="3">
    <location>
        <begin position="83"/>
        <end position="118"/>
    </location>
</feature>
<feature type="region of interest" description="Disordered" evidence="1">
    <location>
        <begin position="47"/>
        <end position="98"/>
    </location>
</feature>
<dbReference type="Proteomes" id="UP000076609">
    <property type="component" value="Unassembled WGS sequence"/>
</dbReference>
<dbReference type="SUPFAM" id="SSF47473">
    <property type="entry name" value="EF-hand"/>
    <property type="match status" value="1"/>
</dbReference>
<reference evidence="5" key="1">
    <citation type="submission" date="2016-01" db="EMBL/GenBank/DDBJ databases">
        <title>Draft genome of Chromobacterium sp. F49.</title>
        <authorList>
            <person name="Hong K.W."/>
        </authorList>
    </citation>
    <scope>NUCLEOTIDE SEQUENCE [LARGE SCALE GENOMIC DNA]</scope>
    <source>
        <strain evidence="5">CN3</strain>
    </source>
</reference>
<dbReference type="PROSITE" id="PS50222">
    <property type="entry name" value="EF_HAND_2"/>
    <property type="match status" value="1"/>
</dbReference>
<feature type="signal peptide" evidence="2">
    <location>
        <begin position="1"/>
        <end position="21"/>
    </location>
</feature>
<feature type="compositionally biased region" description="Basic and acidic residues" evidence="1">
    <location>
        <begin position="47"/>
        <end position="58"/>
    </location>
</feature>
<gene>
    <name evidence="4" type="ORF">AVT10_13145</name>
</gene>
<evidence type="ECO:0000256" key="1">
    <source>
        <dbReference type="SAM" id="MobiDB-lite"/>
    </source>
</evidence>
<feature type="compositionally biased region" description="Basic and acidic residues" evidence="1">
    <location>
        <begin position="87"/>
        <end position="98"/>
    </location>
</feature>
<organism evidence="4 5">
    <name type="scientific">Sphingomonas hankookensis</name>
    <dbReference type="NCBI Taxonomy" id="563996"/>
    <lineage>
        <taxon>Bacteria</taxon>
        <taxon>Pseudomonadati</taxon>
        <taxon>Pseudomonadota</taxon>
        <taxon>Alphaproteobacteria</taxon>
        <taxon>Sphingomonadales</taxon>
        <taxon>Sphingomonadaceae</taxon>
        <taxon>Sphingomonas</taxon>
    </lineage>
</organism>
<evidence type="ECO:0000313" key="5">
    <source>
        <dbReference type="Proteomes" id="UP000076609"/>
    </source>
</evidence>